<dbReference type="Proteomes" id="UP001212841">
    <property type="component" value="Unassembled WGS sequence"/>
</dbReference>
<protein>
    <submittedName>
        <fullName evidence="1">Uncharacterized protein</fullName>
    </submittedName>
</protein>
<sequence>MMIGYGPLHRDQIFRAKSFIGLLDCAIARVPEIFTGEGGSGATDSNAEEGANADPVFLSQLYAPRRGNEKENVDKMTGPFDVYLLTRIIALFSFKPFAELHESLIDLALSLLDLVAEGPAERFSDLVSHMFQNFNSF</sequence>
<accession>A0AAD5SF46</accession>
<comment type="caution">
    <text evidence="1">The sequence shown here is derived from an EMBL/GenBank/DDBJ whole genome shotgun (WGS) entry which is preliminary data.</text>
</comment>
<dbReference type="AlphaFoldDB" id="A0AAD5SF46"/>
<dbReference type="EMBL" id="JADGJD010000199">
    <property type="protein sequence ID" value="KAJ3053549.1"/>
    <property type="molecule type" value="Genomic_DNA"/>
</dbReference>
<organism evidence="1 2">
    <name type="scientific">Rhizophlyctis rosea</name>
    <dbReference type="NCBI Taxonomy" id="64517"/>
    <lineage>
        <taxon>Eukaryota</taxon>
        <taxon>Fungi</taxon>
        <taxon>Fungi incertae sedis</taxon>
        <taxon>Chytridiomycota</taxon>
        <taxon>Chytridiomycota incertae sedis</taxon>
        <taxon>Chytridiomycetes</taxon>
        <taxon>Rhizophlyctidales</taxon>
        <taxon>Rhizophlyctidaceae</taxon>
        <taxon>Rhizophlyctis</taxon>
    </lineage>
</organism>
<proteinExistence type="predicted"/>
<keyword evidence="2" id="KW-1185">Reference proteome</keyword>
<evidence type="ECO:0000313" key="2">
    <source>
        <dbReference type="Proteomes" id="UP001212841"/>
    </source>
</evidence>
<reference evidence="1" key="1">
    <citation type="submission" date="2020-05" db="EMBL/GenBank/DDBJ databases">
        <title>Phylogenomic resolution of chytrid fungi.</title>
        <authorList>
            <person name="Stajich J.E."/>
            <person name="Amses K."/>
            <person name="Simmons R."/>
            <person name="Seto K."/>
            <person name="Myers J."/>
            <person name="Bonds A."/>
            <person name="Quandt C.A."/>
            <person name="Barry K."/>
            <person name="Liu P."/>
            <person name="Grigoriev I."/>
            <person name="Longcore J.E."/>
            <person name="James T.Y."/>
        </authorList>
    </citation>
    <scope>NUCLEOTIDE SEQUENCE</scope>
    <source>
        <strain evidence="1">JEL0318</strain>
    </source>
</reference>
<name>A0AAD5SF46_9FUNG</name>
<gene>
    <name evidence="1" type="ORF">HK097_003978</name>
</gene>
<evidence type="ECO:0000313" key="1">
    <source>
        <dbReference type="EMBL" id="KAJ3053549.1"/>
    </source>
</evidence>